<organism evidence="2 3">
    <name type="scientific">Leersia perrieri</name>
    <dbReference type="NCBI Taxonomy" id="77586"/>
    <lineage>
        <taxon>Eukaryota</taxon>
        <taxon>Viridiplantae</taxon>
        <taxon>Streptophyta</taxon>
        <taxon>Embryophyta</taxon>
        <taxon>Tracheophyta</taxon>
        <taxon>Spermatophyta</taxon>
        <taxon>Magnoliopsida</taxon>
        <taxon>Liliopsida</taxon>
        <taxon>Poales</taxon>
        <taxon>Poaceae</taxon>
        <taxon>BOP clade</taxon>
        <taxon>Oryzoideae</taxon>
        <taxon>Oryzeae</taxon>
        <taxon>Oryzinae</taxon>
        <taxon>Leersia</taxon>
    </lineage>
</organism>
<dbReference type="Gramene" id="LPERR03G04800.1">
    <property type="protein sequence ID" value="LPERR03G04800.1"/>
    <property type="gene ID" value="LPERR03G04800"/>
</dbReference>
<accession>A0A0D9VQ36</accession>
<keyword evidence="1" id="KW-0812">Transmembrane</keyword>
<dbReference type="HOGENOM" id="CLU_2458053_0_0_1"/>
<evidence type="ECO:0000313" key="3">
    <source>
        <dbReference type="Proteomes" id="UP000032180"/>
    </source>
</evidence>
<proteinExistence type="predicted"/>
<dbReference type="AlphaFoldDB" id="A0A0D9VQ36"/>
<name>A0A0D9VQ36_9ORYZ</name>
<reference evidence="3" key="2">
    <citation type="submission" date="2013-12" db="EMBL/GenBank/DDBJ databases">
        <authorList>
            <person name="Yu Y."/>
            <person name="Lee S."/>
            <person name="de Baynast K."/>
            <person name="Wissotski M."/>
            <person name="Liu L."/>
            <person name="Talag J."/>
            <person name="Goicoechea J."/>
            <person name="Angelova A."/>
            <person name="Jetty R."/>
            <person name="Kudrna D."/>
            <person name="Golser W."/>
            <person name="Rivera L."/>
            <person name="Zhang J."/>
            <person name="Wing R."/>
        </authorList>
    </citation>
    <scope>NUCLEOTIDE SEQUENCE</scope>
</reference>
<evidence type="ECO:0000256" key="1">
    <source>
        <dbReference type="SAM" id="Phobius"/>
    </source>
</evidence>
<keyword evidence="1" id="KW-0472">Membrane</keyword>
<keyword evidence="1" id="KW-1133">Transmembrane helix</keyword>
<evidence type="ECO:0000313" key="2">
    <source>
        <dbReference type="EnsemblPlants" id="LPERR03G04800.1"/>
    </source>
</evidence>
<protein>
    <submittedName>
        <fullName evidence="2">Uncharacterized protein</fullName>
    </submittedName>
</protein>
<reference evidence="2" key="3">
    <citation type="submission" date="2015-04" db="UniProtKB">
        <authorList>
            <consortium name="EnsemblPlants"/>
        </authorList>
    </citation>
    <scope>IDENTIFICATION</scope>
</reference>
<sequence length="89" mass="9981">MGMVVVMMGHIVYLLVSVSVRLIMMSMSIPSTTKKWSMRRFDPPPVIKAIRPHKVINLGGGRMSNLKSVYPIAESMPLNKDCFHPSNHS</sequence>
<dbReference type="EnsemblPlants" id="LPERR03G04800.1">
    <property type="protein sequence ID" value="LPERR03G04800.1"/>
    <property type="gene ID" value="LPERR03G04800"/>
</dbReference>
<keyword evidence="3" id="KW-1185">Reference proteome</keyword>
<feature type="transmembrane region" description="Helical" evidence="1">
    <location>
        <begin position="6"/>
        <end position="29"/>
    </location>
</feature>
<dbReference type="Proteomes" id="UP000032180">
    <property type="component" value="Chromosome 3"/>
</dbReference>
<reference evidence="2 3" key="1">
    <citation type="submission" date="2012-08" db="EMBL/GenBank/DDBJ databases">
        <title>Oryza genome evolution.</title>
        <authorList>
            <person name="Wing R.A."/>
        </authorList>
    </citation>
    <scope>NUCLEOTIDE SEQUENCE</scope>
</reference>